<feature type="compositionally biased region" description="Polar residues" evidence="1">
    <location>
        <begin position="1169"/>
        <end position="1185"/>
    </location>
</feature>
<dbReference type="EMBL" id="SEOQ01000118">
    <property type="protein sequence ID" value="TFY70160.1"/>
    <property type="molecule type" value="Genomic_DNA"/>
</dbReference>
<name>A0A4Y9Z7P9_9AGAM</name>
<feature type="region of interest" description="Disordered" evidence="1">
    <location>
        <begin position="995"/>
        <end position="1129"/>
    </location>
</feature>
<sequence>MAIISTAQNTVLSFVTFQDRSPMAHLTASPFHKPSAFEVARAAQLPTPPDTDTDFAGLGQPHGAPAEGESWGLPSGPADGRHHRVSTLQYRNTGFRERDRTSTRQSKWLVVVLPPPSVAERHGHLGHTLSSGPASRLSQGVLMSLFPTMYGQLTAIAREFNFPSTTGLCVYLQISEGGLSMTPRISDETWQILWGHLFEPRSPAPPPLQQFPVCGRIEFDIDLSKARWFDPWVMSSRRPAMDVPISVPPSISHMRADSKTTFLDDQVGDAQSELSYTPMKPRAFTRHVPRKLSLVDRLDSVSVASGLATTVPRGEDGVDAQMRNALTPIVQEDEGKVGSRDLNTRVRSWRAGSSVAPTPLAAVGQISLDPVHMPNTIQLPDTLTVPDGAPEELNLDDFKWSASSLGPPEFYDVESRISSPRVPSVHIDGRLEGSVLLTPTTATSWGPPDDISSVSPTPNLWRLPSPDIAWRMLDDVPLTPSTATSWGPPSEYLDSVSSISRPPSVDIGARMVISRPNTPSTATSWGPPSSWPPTPFGYYELDAPRTPDIAERGQSSPHRYQASYLSFPRFREEAATWEHVWPFNSVASSVHTHVHPSSRAQVEGAWDLVWPFTQPHGLSADLDHHVSDVLDRVYFNTTDSLHAGARVTVALPASYPTFNLYPAIYPHFEIYPGNPCGLQLPQERIRPLYSGREHLLPSSYQPEYPDFNIYPPTRRMVSTEWKRKNLFEPVSLQLPSFYPCLRPYPLVYPHNLSEIYPQILSRQDGSRSAISSSNYQVSTGVASHQSRQADSLTVTLEASYPSFSLYPAVYPAFEIYPVLSTPQEQAASRTISLDVHVNYPLIVLYPSAYPNFDIYPMVPSKSGDCSSTETYHTVEYPFFTLYPAVYPFLDIYPAKTTIQQERHLDISFNPLYPHFDLYPAVYPNFDIYRTGHASNLDTYQKMQPVTIPAGYPAIHIYTPVYPHFEIWPEHRHLAVASSMRRRRRLHAELHEEVLRETPTSGSMDVTGKDTLGVSRRRRRTHAELHAEVIRHGTTLSQTETSTEADRREPSPSAHIPRGTTHLSTSPASRSPSTSPVEAGNPLPPRRARSGTISSRQSSSPTSPAELQSLKTPKSSSPSSPHVRESVSFAPLSSRISAPLRRVSSARPLSVAVPSHSTLSPVDEDPSRVASASTLQRSGSLASQRKSPSRRDSLVLERARLFETMSSHDDAPTRITMSALAQFPTPPVPPVPPLPTDARRLSHSPDLIPTFRR</sequence>
<organism evidence="2 3">
    <name type="scientific">Dentipellis fragilis</name>
    <dbReference type="NCBI Taxonomy" id="205917"/>
    <lineage>
        <taxon>Eukaryota</taxon>
        <taxon>Fungi</taxon>
        <taxon>Dikarya</taxon>
        <taxon>Basidiomycota</taxon>
        <taxon>Agaricomycotina</taxon>
        <taxon>Agaricomycetes</taxon>
        <taxon>Russulales</taxon>
        <taxon>Hericiaceae</taxon>
        <taxon>Dentipellis</taxon>
    </lineage>
</organism>
<evidence type="ECO:0000313" key="3">
    <source>
        <dbReference type="Proteomes" id="UP000298327"/>
    </source>
</evidence>
<protein>
    <submittedName>
        <fullName evidence="2">Uncharacterized protein</fullName>
    </submittedName>
</protein>
<proteinExistence type="predicted"/>
<gene>
    <name evidence="2" type="ORF">EVG20_g2840</name>
</gene>
<feature type="region of interest" description="Disordered" evidence="1">
    <location>
        <begin position="1152"/>
        <end position="1191"/>
    </location>
</feature>
<feature type="compositionally biased region" description="Pro residues" evidence="1">
    <location>
        <begin position="1223"/>
        <end position="1234"/>
    </location>
</feature>
<comment type="caution">
    <text evidence="2">The sequence shown here is derived from an EMBL/GenBank/DDBJ whole genome shotgun (WGS) entry which is preliminary data.</text>
</comment>
<reference evidence="2 3" key="1">
    <citation type="submission" date="2019-02" db="EMBL/GenBank/DDBJ databases">
        <title>Genome sequencing of the rare red list fungi Dentipellis fragilis.</title>
        <authorList>
            <person name="Buettner E."/>
            <person name="Kellner H."/>
        </authorList>
    </citation>
    <scope>NUCLEOTIDE SEQUENCE [LARGE SCALE GENOMIC DNA]</scope>
    <source>
        <strain evidence="2 3">DSM 105465</strain>
    </source>
</reference>
<feature type="compositionally biased region" description="Basic and acidic residues" evidence="1">
    <location>
        <begin position="1021"/>
        <end position="1030"/>
    </location>
</feature>
<accession>A0A4Y9Z7P9</accession>
<dbReference type="OrthoDB" id="3269353at2759"/>
<dbReference type="STRING" id="205917.A0A4Y9Z7P9"/>
<keyword evidence="3" id="KW-1185">Reference proteome</keyword>
<dbReference type="Proteomes" id="UP000298327">
    <property type="component" value="Unassembled WGS sequence"/>
</dbReference>
<feature type="region of interest" description="Disordered" evidence="1">
    <location>
        <begin position="45"/>
        <end position="99"/>
    </location>
</feature>
<feature type="compositionally biased region" description="Low complexity" evidence="1">
    <location>
        <begin position="1089"/>
        <end position="1120"/>
    </location>
</feature>
<feature type="region of interest" description="Disordered" evidence="1">
    <location>
        <begin position="1221"/>
        <end position="1252"/>
    </location>
</feature>
<feature type="compositionally biased region" description="Low complexity" evidence="1">
    <location>
        <begin position="1063"/>
        <end position="1075"/>
    </location>
</feature>
<evidence type="ECO:0000256" key="1">
    <source>
        <dbReference type="SAM" id="MobiDB-lite"/>
    </source>
</evidence>
<evidence type="ECO:0000313" key="2">
    <source>
        <dbReference type="EMBL" id="TFY70160.1"/>
    </source>
</evidence>
<dbReference type="AlphaFoldDB" id="A0A4Y9Z7P9"/>